<keyword evidence="2" id="KW-1185">Reference proteome</keyword>
<dbReference type="AlphaFoldDB" id="A0AAV3Y4A6"/>
<name>A0AAV3Y4A6_9GAST</name>
<dbReference type="Proteomes" id="UP000735302">
    <property type="component" value="Unassembled WGS sequence"/>
</dbReference>
<organism evidence="1 2">
    <name type="scientific">Plakobranchus ocellatus</name>
    <dbReference type="NCBI Taxonomy" id="259542"/>
    <lineage>
        <taxon>Eukaryota</taxon>
        <taxon>Metazoa</taxon>
        <taxon>Spiralia</taxon>
        <taxon>Lophotrochozoa</taxon>
        <taxon>Mollusca</taxon>
        <taxon>Gastropoda</taxon>
        <taxon>Heterobranchia</taxon>
        <taxon>Euthyneura</taxon>
        <taxon>Panpulmonata</taxon>
        <taxon>Sacoglossa</taxon>
        <taxon>Placobranchoidea</taxon>
        <taxon>Plakobranchidae</taxon>
        <taxon>Plakobranchus</taxon>
    </lineage>
</organism>
<sequence length="136" mass="14863">MQMSGVSGSDKQTTVKMKSYVVRIVSLSALEAIVVVIEEANYPCLYRSTGECSEGCDSFINHACHQVQEIMGTPAGSDDGRISLTSRKSAQLCGMGHRPGRGRGFEPCSEPGFEPDLELGFQFRHPLSLRKNLRVP</sequence>
<comment type="caution">
    <text evidence="1">The sequence shown here is derived from an EMBL/GenBank/DDBJ whole genome shotgun (WGS) entry which is preliminary data.</text>
</comment>
<evidence type="ECO:0000313" key="2">
    <source>
        <dbReference type="Proteomes" id="UP000735302"/>
    </source>
</evidence>
<dbReference type="EMBL" id="BLXT01000438">
    <property type="protein sequence ID" value="GFN77172.1"/>
    <property type="molecule type" value="Genomic_DNA"/>
</dbReference>
<proteinExistence type="predicted"/>
<accession>A0AAV3Y4A6</accession>
<reference evidence="1 2" key="1">
    <citation type="journal article" date="2021" name="Elife">
        <title>Chloroplast acquisition without the gene transfer in kleptoplastic sea slugs, Plakobranchus ocellatus.</title>
        <authorList>
            <person name="Maeda T."/>
            <person name="Takahashi S."/>
            <person name="Yoshida T."/>
            <person name="Shimamura S."/>
            <person name="Takaki Y."/>
            <person name="Nagai Y."/>
            <person name="Toyoda A."/>
            <person name="Suzuki Y."/>
            <person name="Arimoto A."/>
            <person name="Ishii H."/>
            <person name="Satoh N."/>
            <person name="Nishiyama T."/>
            <person name="Hasebe M."/>
            <person name="Maruyama T."/>
            <person name="Minagawa J."/>
            <person name="Obokata J."/>
            <person name="Shigenobu S."/>
        </authorList>
    </citation>
    <scope>NUCLEOTIDE SEQUENCE [LARGE SCALE GENOMIC DNA]</scope>
</reference>
<protein>
    <submittedName>
        <fullName evidence="1">Uncharacterized protein</fullName>
    </submittedName>
</protein>
<gene>
    <name evidence="1" type="ORF">PoB_000367800</name>
</gene>
<evidence type="ECO:0000313" key="1">
    <source>
        <dbReference type="EMBL" id="GFN77172.1"/>
    </source>
</evidence>